<name>A0A834PFS8_VESPE</name>
<keyword evidence="3" id="KW-1185">Reference proteome</keyword>
<proteinExistence type="predicted"/>
<comment type="caution">
    <text evidence="2">The sequence shown here is derived from an EMBL/GenBank/DDBJ whole genome shotgun (WGS) entry which is preliminary data.</text>
</comment>
<evidence type="ECO:0000256" key="1">
    <source>
        <dbReference type="SAM" id="MobiDB-lite"/>
    </source>
</evidence>
<protein>
    <submittedName>
        <fullName evidence="2">Uncharacterized protein</fullName>
    </submittedName>
</protein>
<evidence type="ECO:0000313" key="3">
    <source>
        <dbReference type="Proteomes" id="UP000600918"/>
    </source>
</evidence>
<dbReference type="AlphaFoldDB" id="A0A834PFS8"/>
<dbReference type="EMBL" id="JACSDY010000001">
    <property type="protein sequence ID" value="KAF7438879.1"/>
    <property type="molecule type" value="Genomic_DNA"/>
</dbReference>
<dbReference type="Proteomes" id="UP000600918">
    <property type="component" value="Unassembled WGS sequence"/>
</dbReference>
<reference evidence="2" key="1">
    <citation type="journal article" date="2020" name="G3 (Bethesda)">
        <title>High-Quality Assemblies for Three Invasive Social Wasps from the &lt;i&gt;Vespula&lt;/i&gt; Genus.</title>
        <authorList>
            <person name="Harrop T.W.R."/>
            <person name="Guhlin J."/>
            <person name="McLaughlin G.M."/>
            <person name="Permina E."/>
            <person name="Stockwell P."/>
            <person name="Gilligan J."/>
            <person name="Le Lec M.F."/>
            <person name="Gruber M.A.M."/>
            <person name="Quinn O."/>
            <person name="Lovegrove M."/>
            <person name="Duncan E.J."/>
            <person name="Remnant E.J."/>
            <person name="Van Eeckhoven J."/>
            <person name="Graham B."/>
            <person name="Knapp R.A."/>
            <person name="Langford K.W."/>
            <person name="Kronenberg Z."/>
            <person name="Press M.O."/>
            <person name="Eacker S.M."/>
            <person name="Wilson-Rankin E.E."/>
            <person name="Purcell J."/>
            <person name="Lester P.J."/>
            <person name="Dearden P.K."/>
        </authorList>
    </citation>
    <scope>NUCLEOTIDE SEQUENCE</scope>
    <source>
        <strain evidence="2">Volc-1</strain>
    </source>
</reference>
<sequence>MRLTRNTAEWKMHIHSKVKLTEEPHQSKLSIELQLIRGKNEEKNEVGSNEKKGEKVRMRSVERRRSKDRVAYASTLMPFPTILKYISMASSVLKA</sequence>
<gene>
    <name evidence="2" type="ORF">H0235_001270</name>
</gene>
<feature type="region of interest" description="Disordered" evidence="1">
    <location>
        <begin position="40"/>
        <end position="64"/>
    </location>
</feature>
<accession>A0A834PFS8</accession>
<organism evidence="2 3">
    <name type="scientific">Vespula pensylvanica</name>
    <name type="common">Western yellow jacket</name>
    <name type="synonym">Wasp</name>
    <dbReference type="NCBI Taxonomy" id="30213"/>
    <lineage>
        <taxon>Eukaryota</taxon>
        <taxon>Metazoa</taxon>
        <taxon>Ecdysozoa</taxon>
        <taxon>Arthropoda</taxon>
        <taxon>Hexapoda</taxon>
        <taxon>Insecta</taxon>
        <taxon>Pterygota</taxon>
        <taxon>Neoptera</taxon>
        <taxon>Endopterygota</taxon>
        <taxon>Hymenoptera</taxon>
        <taxon>Apocrita</taxon>
        <taxon>Aculeata</taxon>
        <taxon>Vespoidea</taxon>
        <taxon>Vespidae</taxon>
        <taxon>Vespinae</taxon>
        <taxon>Vespula</taxon>
    </lineage>
</organism>
<evidence type="ECO:0000313" key="2">
    <source>
        <dbReference type="EMBL" id="KAF7438879.1"/>
    </source>
</evidence>